<dbReference type="OrthoDB" id="346907at2759"/>
<dbReference type="SUPFAM" id="SSF56112">
    <property type="entry name" value="Protein kinase-like (PK-like)"/>
    <property type="match status" value="1"/>
</dbReference>
<dbReference type="PANTHER" id="PTHR44329:SF214">
    <property type="entry name" value="PROTEIN KINASE DOMAIN-CONTAINING PROTEIN"/>
    <property type="match status" value="1"/>
</dbReference>
<accession>A8N078</accession>
<dbReference type="OMA" id="WMAHELI"/>
<protein>
    <submittedName>
        <fullName evidence="2">TKL/TKL-ccin protein kinase</fullName>
    </submittedName>
</protein>
<dbReference type="InParanoid" id="A8N078"/>
<evidence type="ECO:0000313" key="2">
    <source>
        <dbReference type="EMBL" id="EAU93617.2"/>
    </source>
</evidence>
<dbReference type="eggNOG" id="KOG0192">
    <property type="taxonomic scope" value="Eukaryota"/>
</dbReference>
<dbReference type="PROSITE" id="PS50011">
    <property type="entry name" value="PROTEIN_KINASE_DOM"/>
    <property type="match status" value="1"/>
</dbReference>
<gene>
    <name evidence="2" type="ORF">CC1G_02847</name>
</gene>
<dbReference type="GeneID" id="6004599"/>
<dbReference type="HOGENOM" id="CLU_000288_7_18_1"/>
<dbReference type="InterPro" id="IPR011009">
    <property type="entry name" value="Kinase-like_dom_sf"/>
</dbReference>
<dbReference type="GO" id="GO:0004674">
    <property type="term" value="F:protein serine/threonine kinase activity"/>
    <property type="evidence" value="ECO:0007669"/>
    <property type="project" value="TreeGrafter"/>
</dbReference>
<proteinExistence type="predicted"/>
<comment type="caution">
    <text evidence="2">The sequence shown here is derived from an EMBL/GenBank/DDBJ whole genome shotgun (WGS) entry which is preliminary data.</text>
</comment>
<dbReference type="Proteomes" id="UP000001861">
    <property type="component" value="Unassembled WGS sequence"/>
</dbReference>
<dbReference type="STRING" id="240176.A8N078"/>
<keyword evidence="3" id="KW-1185">Reference proteome</keyword>
<name>A8N078_COPC7</name>
<dbReference type="KEGG" id="cci:CC1G_02847"/>
<dbReference type="InterPro" id="IPR000719">
    <property type="entry name" value="Prot_kinase_dom"/>
</dbReference>
<dbReference type="EMBL" id="AACS02000001">
    <property type="protein sequence ID" value="EAU93617.2"/>
    <property type="molecule type" value="Genomic_DNA"/>
</dbReference>
<evidence type="ECO:0000259" key="1">
    <source>
        <dbReference type="PROSITE" id="PS50011"/>
    </source>
</evidence>
<dbReference type="RefSeq" id="XP_001828266.2">
    <property type="nucleotide sequence ID" value="XM_001828214.2"/>
</dbReference>
<keyword evidence="2" id="KW-0808">Transferase</keyword>
<dbReference type="InterPro" id="IPR051681">
    <property type="entry name" value="Ser/Thr_Kinases-Pseudokinases"/>
</dbReference>
<keyword evidence="2" id="KW-0418">Kinase</keyword>
<dbReference type="VEuPathDB" id="FungiDB:CC1G_02847"/>
<dbReference type="InterPro" id="IPR001245">
    <property type="entry name" value="Ser-Thr/Tyr_kinase_cat_dom"/>
</dbReference>
<dbReference type="GO" id="GO:0005524">
    <property type="term" value="F:ATP binding"/>
    <property type="evidence" value="ECO:0007669"/>
    <property type="project" value="InterPro"/>
</dbReference>
<dbReference type="AlphaFoldDB" id="A8N078"/>
<dbReference type="PANTHER" id="PTHR44329">
    <property type="entry name" value="SERINE/THREONINE-PROTEIN KINASE TNNI3K-RELATED"/>
    <property type="match status" value="1"/>
</dbReference>
<sequence>MPAHIHNYQVDFHHDITPSALRLSDRRLKAQLDMPYRDCGPYTDVLDATHNLNCQKAVVKVFRIGKLSPHHRHVLTKRLENVLAEWKKHHTHPNISRVTGMVLGFWDLPGIEMPLYSNGNASNYLKALPNVDKHRLICGIAEGLNHLHSQQPPIIHGMVCATNILISDSGAPLLTDIGLGTIPLEAVGVSPFQGDKYSRHLQKVRWLAPEIIDPENVGPPDISTSLNDCTPSTDVYSFGMTILELFTEKVPYHHVRSTPAVINEINNRRHPGRLYCTEVPDELWCILESCWSHNAKERPTTAVLRSRIGALGIHGSGRRA</sequence>
<evidence type="ECO:0000313" key="3">
    <source>
        <dbReference type="Proteomes" id="UP000001861"/>
    </source>
</evidence>
<dbReference type="Pfam" id="PF07714">
    <property type="entry name" value="PK_Tyr_Ser-Thr"/>
    <property type="match status" value="1"/>
</dbReference>
<dbReference type="Gene3D" id="1.10.510.10">
    <property type="entry name" value="Transferase(Phosphotransferase) domain 1"/>
    <property type="match status" value="1"/>
</dbReference>
<organism evidence="2 3">
    <name type="scientific">Coprinopsis cinerea (strain Okayama-7 / 130 / ATCC MYA-4618 / FGSC 9003)</name>
    <name type="common">Inky cap fungus</name>
    <name type="synonym">Hormographiella aspergillata</name>
    <dbReference type="NCBI Taxonomy" id="240176"/>
    <lineage>
        <taxon>Eukaryota</taxon>
        <taxon>Fungi</taxon>
        <taxon>Dikarya</taxon>
        <taxon>Basidiomycota</taxon>
        <taxon>Agaricomycotina</taxon>
        <taxon>Agaricomycetes</taxon>
        <taxon>Agaricomycetidae</taxon>
        <taxon>Agaricales</taxon>
        <taxon>Agaricineae</taxon>
        <taxon>Psathyrellaceae</taxon>
        <taxon>Coprinopsis</taxon>
    </lineage>
</organism>
<feature type="domain" description="Protein kinase" evidence="1">
    <location>
        <begin position="31"/>
        <end position="311"/>
    </location>
</feature>
<reference evidence="2 3" key="1">
    <citation type="journal article" date="2010" name="Proc. Natl. Acad. Sci. U.S.A.">
        <title>Insights into evolution of multicellular fungi from the assembled chromosomes of the mushroom Coprinopsis cinerea (Coprinus cinereus).</title>
        <authorList>
            <person name="Stajich J.E."/>
            <person name="Wilke S.K."/>
            <person name="Ahren D."/>
            <person name="Au C.H."/>
            <person name="Birren B.W."/>
            <person name="Borodovsky M."/>
            <person name="Burns C."/>
            <person name="Canback B."/>
            <person name="Casselton L.A."/>
            <person name="Cheng C.K."/>
            <person name="Deng J."/>
            <person name="Dietrich F.S."/>
            <person name="Fargo D.C."/>
            <person name="Farman M.L."/>
            <person name="Gathman A.C."/>
            <person name="Goldberg J."/>
            <person name="Guigo R."/>
            <person name="Hoegger P.J."/>
            <person name="Hooker J.B."/>
            <person name="Huggins A."/>
            <person name="James T.Y."/>
            <person name="Kamada T."/>
            <person name="Kilaru S."/>
            <person name="Kodira C."/>
            <person name="Kues U."/>
            <person name="Kupfer D."/>
            <person name="Kwan H.S."/>
            <person name="Lomsadze A."/>
            <person name="Li W."/>
            <person name="Lilly W.W."/>
            <person name="Ma L.J."/>
            <person name="Mackey A.J."/>
            <person name="Manning G."/>
            <person name="Martin F."/>
            <person name="Muraguchi H."/>
            <person name="Natvig D.O."/>
            <person name="Palmerini H."/>
            <person name="Ramesh M.A."/>
            <person name="Rehmeyer C.J."/>
            <person name="Roe B.A."/>
            <person name="Shenoy N."/>
            <person name="Stanke M."/>
            <person name="Ter-Hovhannisyan V."/>
            <person name="Tunlid A."/>
            <person name="Velagapudi R."/>
            <person name="Vision T.J."/>
            <person name="Zeng Q."/>
            <person name="Zolan M.E."/>
            <person name="Pukkila P.J."/>
        </authorList>
    </citation>
    <scope>NUCLEOTIDE SEQUENCE [LARGE SCALE GENOMIC DNA]</scope>
    <source>
        <strain evidence="3">Okayama-7 / 130 / ATCC MYA-4618 / FGSC 9003</strain>
    </source>
</reference>